<evidence type="ECO:0000256" key="1">
    <source>
        <dbReference type="SAM" id="MobiDB-lite"/>
    </source>
</evidence>
<dbReference type="AlphaFoldDB" id="A0A8X6YSM3"/>
<sequence length="89" mass="9961">MSAMLLDQDDLDSSSDSTTGRTSSRISQSSRVSNSSRREPRKIVENLPVRSRFDDDASYHEGRLGWPLLVINQPYLKCGSPTFLSTKDP</sequence>
<gene>
    <name evidence="2" type="ORF">TNIN_283771</name>
</gene>
<keyword evidence="3" id="KW-1185">Reference proteome</keyword>
<reference evidence="2" key="1">
    <citation type="submission" date="2020-08" db="EMBL/GenBank/DDBJ databases">
        <title>Multicomponent nature underlies the extraordinary mechanical properties of spider dragline silk.</title>
        <authorList>
            <person name="Kono N."/>
            <person name="Nakamura H."/>
            <person name="Mori M."/>
            <person name="Yoshida Y."/>
            <person name="Ohtoshi R."/>
            <person name="Malay A.D."/>
            <person name="Moran D.A.P."/>
            <person name="Tomita M."/>
            <person name="Numata K."/>
            <person name="Arakawa K."/>
        </authorList>
    </citation>
    <scope>NUCLEOTIDE SEQUENCE</scope>
</reference>
<name>A0A8X6YSM3_9ARAC</name>
<accession>A0A8X6YSM3</accession>
<feature type="region of interest" description="Disordered" evidence="1">
    <location>
        <begin position="1"/>
        <end position="46"/>
    </location>
</feature>
<protein>
    <submittedName>
        <fullName evidence="2">Uncharacterized protein</fullName>
    </submittedName>
</protein>
<proteinExistence type="predicted"/>
<organism evidence="2 3">
    <name type="scientific">Trichonephila inaurata madagascariensis</name>
    <dbReference type="NCBI Taxonomy" id="2747483"/>
    <lineage>
        <taxon>Eukaryota</taxon>
        <taxon>Metazoa</taxon>
        <taxon>Ecdysozoa</taxon>
        <taxon>Arthropoda</taxon>
        <taxon>Chelicerata</taxon>
        <taxon>Arachnida</taxon>
        <taxon>Araneae</taxon>
        <taxon>Araneomorphae</taxon>
        <taxon>Entelegynae</taxon>
        <taxon>Araneoidea</taxon>
        <taxon>Nephilidae</taxon>
        <taxon>Trichonephila</taxon>
        <taxon>Trichonephila inaurata</taxon>
    </lineage>
</organism>
<feature type="compositionally biased region" description="Low complexity" evidence="1">
    <location>
        <begin position="14"/>
        <end position="35"/>
    </location>
</feature>
<dbReference type="Proteomes" id="UP000886998">
    <property type="component" value="Unassembled WGS sequence"/>
</dbReference>
<comment type="caution">
    <text evidence="2">The sequence shown here is derived from an EMBL/GenBank/DDBJ whole genome shotgun (WGS) entry which is preliminary data.</text>
</comment>
<evidence type="ECO:0000313" key="3">
    <source>
        <dbReference type="Proteomes" id="UP000886998"/>
    </source>
</evidence>
<dbReference type="EMBL" id="BMAV01022381">
    <property type="protein sequence ID" value="GFY77232.1"/>
    <property type="molecule type" value="Genomic_DNA"/>
</dbReference>
<evidence type="ECO:0000313" key="2">
    <source>
        <dbReference type="EMBL" id="GFY77232.1"/>
    </source>
</evidence>